<dbReference type="Proteomes" id="UP000245938">
    <property type="component" value="Unassembled WGS sequence"/>
</dbReference>
<organism evidence="1 2">
    <name type="scientific">Kurthia sibirica</name>
    <dbReference type="NCBI Taxonomy" id="202750"/>
    <lineage>
        <taxon>Bacteria</taxon>
        <taxon>Bacillati</taxon>
        <taxon>Bacillota</taxon>
        <taxon>Bacilli</taxon>
        <taxon>Bacillales</taxon>
        <taxon>Caryophanaceae</taxon>
        <taxon>Kurthia</taxon>
    </lineage>
</organism>
<name>A0A2U3AFU3_9BACL</name>
<dbReference type="OrthoDB" id="7619731at2"/>
<keyword evidence="2" id="KW-1185">Reference proteome</keyword>
<dbReference type="Pfam" id="PF10978">
    <property type="entry name" value="DUF2785"/>
    <property type="match status" value="1"/>
</dbReference>
<accession>A0A2U3AFU3</accession>
<evidence type="ECO:0000313" key="2">
    <source>
        <dbReference type="Proteomes" id="UP000245938"/>
    </source>
</evidence>
<evidence type="ECO:0008006" key="3">
    <source>
        <dbReference type="Google" id="ProtNLM"/>
    </source>
</evidence>
<dbReference type="AlphaFoldDB" id="A0A2U3AFU3"/>
<sequence length="274" mass="32552">MNEEKLKEQLVALRQDDIDWADVNVDELVEAMIEHTQTEDLQLKEDIINPAIEEILVEGYISEDSMEALARRIITDDYLFLEIGDTASRNKMTRVFSCYILYLLLKRDAKDVFLPTALFEQIRSRLLLYLDLEQDYRSYTENMGAVNSIILSINALHEMIKSSRLDAKYYTEIFQTLLNKIFTFHTLYVYDEEKYTIEAIYSLLKKGFNEKKLIDFFIRVPEFLEKQQEKLNKQQYWNLYKNCKSLLQTMYIKIDLEKENPLLLTEVKNCLIKL</sequence>
<dbReference type="InterPro" id="IPR021247">
    <property type="entry name" value="DUF2785"/>
</dbReference>
<gene>
    <name evidence="1" type="ORF">DEX24_16130</name>
</gene>
<reference evidence="1 2" key="1">
    <citation type="submission" date="2018-05" db="EMBL/GenBank/DDBJ databases">
        <title>Kurthia sibirica genome sequence.</title>
        <authorList>
            <person name="Maclea K.S."/>
            <person name="Goen A.E."/>
        </authorList>
    </citation>
    <scope>NUCLEOTIDE SEQUENCE [LARGE SCALE GENOMIC DNA]</scope>
    <source>
        <strain evidence="1 2">ATCC 49154</strain>
    </source>
</reference>
<proteinExistence type="predicted"/>
<evidence type="ECO:0000313" key="1">
    <source>
        <dbReference type="EMBL" id="PWI23390.1"/>
    </source>
</evidence>
<protein>
    <recommendedName>
        <fullName evidence="3">DUF2785 domain-containing protein</fullName>
    </recommendedName>
</protein>
<comment type="caution">
    <text evidence="1">The sequence shown here is derived from an EMBL/GenBank/DDBJ whole genome shotgun (WGS) entry which is preliminary data.</text>
</comment>
<dbReference type="RefSeq" id="WP_109307412.1">
    <property type="nucleotide sequence ID" value="NZ_BJUF01000063.1"/>
</dbReference>
<dbReference type="EMBL" id="QFVR01000035">
    <property type="protein sequence ID" value="PWI23390.1"/>
    <property type="molecule type" value="Genomic_DNA"/>
</dbReference>